<name>A0A644YDS2_9ZZZZ</name>
<evidence type="ECO:0000256" key="1">
    <source>
        <dbReference type="ARBA" id="ARBA00022679"/>
    </source>
</evidence>
<dbReference type="PANTHER" id="PTHR10291:SF43">
    <property type="entry name" value="DEHYDRODOLICHYL DIPHOSPHATE SYNTHASE COMPLEX SUBUNIT DHDDS"/>
    <property type="match status" value="1"/>
</dbReference>
<accession>A0A644YDS2</accession>
<organism evidence="2">
    <name type="scientific">bioreactor metagenome</name>
    <dbReference type="NCBI Taxonomy" id="1076179"/>
    <lineage>
        <taxon>unclassified sequences</taxon>
        <taxon>metagenomes</taxon>
        <taxon>ecological metagenomes</taxon>
    </lineage>
</organism>
<dbReference type="InterPro" id="IPR001441">
    <property type="entry name" value="UPP_synth-like"/>
</dbReference>
<protein>
    <submittedName>
        <fullName evidence="2">Ditrans,polycis-undecaprenyl-diphosphate synthase ((2E,6E)-farnesyl-diphosphate specific)</fullName>
        <ecNumber evidence="2">2.5.1.31</ecNumber>
    </submittedName>
</protein>
<dbReference type="PANTHER" id="PTHR10291">
    <property type="entry name" value="DEHYDRODOLICHYL DIPHOSPHATE SYNTHASE FAMILY MEMBER"/>
    <property type="match status" value="1"/>
</dbReference>
<comment type="caution">
    <text evidence="2">The sequence shown here is derived from an EMBL/GenBank/DDBJ whole genome shotgun (WGS) entry which is preliminary data.</text>
</comment>
<dbReference type="EMBL" id="VSSQ01004649">
    <property type="protein sequence ID" value="MPM26098.1"/>
    <property type="molecule type" value="Genomic_DNA"/>
</dbReference>
<sequence length="210" mass="24322">MESFKRLPTHIGIIPDGNRRWAVKNGLLKKDGYEHGIQPGFELYEMMLEYGIKEATFYGFTKDNNKRAKDQRDAFTQSCVDAVQLLSGKDANLLVIGNTESPAFPLELKKYANKRVHFGRGLININFLVNYDWEWDLYNLTENKTLKSSDIPRVDLIIRWGGCRRLSGFLPAQSVYADFFIIDDYWPDFNKTQFLDALRWYQNCDVTLGG</sequence>
<reference evidence="2" key="1">
    <citation type="submission" date="2019-08" db="EMBL/GenBank/DDBJ databases">
        <authorList>
            <person name="Kucharzyk K."/>
            <person name="Murdoch R.W."/>
            <person name="Higgins S."/>
            <person name="Loffler F."/>
        </authorList>
    </citation>
    <scope>NUCLEOTIDE SEQUENCE</scope>
</reference>
<dbReference type="SUPFAM" id="SSF64005">
    <property type="entry name" value="Undecaprenyl diphosphate synthase"/>
    <property type="match status" value="1"/>
</dbReference>
<gene>
    <name evidence="2" type="primary">uppS_28</name>
    <name evidence="2" type="ORF">SDC9_72599</name>
</gene>
<keyword evidence="1 2" id="KW-0808">Transferase</keyword>
<evidence type="ECO:0000313" key="2">
    <source>
        <dbReference type="EMBL" id="MPM26098.1"/>
    </source>
</evidence>
<proteinExistence type="predicted"/>
<dbReference type="Pfam" id="PF01255">
    <property type="entry name" value="Prenyltransf"/>
    <property type="match status" value="1"/>
</dbReference>
<dbReference type="CDD" id="cd00475">
    <property type="entry name" value="Cis_IPPS"/>
    <property type="match status" value="1"/>
</dbReference>
<dbReference type="InterPro" id="IPR036424">
    <property type="entry name" value="UPP_synth-like_sf"/>
</dbReference>
<dbReference type="EC" id="2.5.1.31" evidence="2"/>
<dbReference type="AlphaFoldDB" id="A0A644YDS2"/>
<dbReference type="Gene3D" id="3.40.1180.10">
    <property type="entry name" value="Decaprenyl diphosphate synthase-like"/>
    <property type="match status" value="1"/>
</dbReference>
<dbReference type="GO" id="GO:0016094">
    <property type="term" value="P:polyprenol biosynthetic process"/>
    <property type="evidence" value="ECO:0007669"/>
    <property type="project" value="TreeGrafter"/>
</dbReference>
<dbReference type="GO" id="GO:0008834">
    <property type="term" value="F:ditrans,polycis-undecaprenyl-diphosphate synthase [(2E,6E)-farnesyl-diphosphate specific] activity"/>
    <property type="evidence" value="ECO:0007669"/>
    <property type="project" value="UniProtKB-EC"/>
</dbReference>